<dbReference type="EMBL" id="QUOU01000001">
    <property type="protein sequence ID" value="REL25818.1"/>
    <property type="molecule type" value="Genomic_DNA"/>
</dbReference>
<feature type="domain" description="D-isomer specific 2-hydroxyacid dehydrogenase NAD-binding" evidence="6">
    <location>
        <begin position="129"/>
        <end position="312"/>
    </location>
</feature>
<dbReference type="InterPro" id="IPR006140">
    <property type="entry name" value="D-isomer_DH_NAD-bd"/>
</dbReference>
<dbReference type="InterPro" id="IPR050418">
    <property type="entry name" value="D-iso_2-hydroxyacid_DH_PdxB"/>
</dbReference>
<reference evidence="7 8" key="1">
    <citation type="submission" date="2018-08" db="EMBL/GenBank/DDBJ databases">
        <title>Thalassotalea euphylliae genome.</title>
        <authorList>
            <person name="Summers S."/>
            <person name="Rice S.A."/>
            <person name="Freckelton M.L."/>
            <person name="Nedved B.T."/>
            <person name="Hadfield M.G."/>
        </authorList>
    </citation>
    <scope>NUCLEOTIDE SEQUENCE [LARGE SCALE GENOMIC DNA]</scope>
    <source>
        <strain evidence="7 8">H1</strain>
    </source>
</reference>
<evidence type="ECO:0000256" key="4">
    <source>
        <dbReference type="RuleBase" id="RU003719"/>
    </source>
</evidence>
<dbReference type="GO" id="GO:0051287">
    <property type="term" value="F:NAD binding"/>
    <property type="evidence" value="ECO:0007669"/>
    <property type="project" value="InterPro"/>
</dbReference>
<dbReference type="GO" id="GO:0016616">
    <property type="term" value="F:oxidoreductase activity, acting on the CH-OH group of donors, NAD or NADP as acceptor"/>
    <property type="evidence" value="ECO:0007669"/>
    <property type="project" value="InterPro"/>
</dbReference>
<dbReference type="SUPFAM" id="SSF51735">
    <property type="entry name" value="NAD(P)-binding Rossmann-fold domains"/>
    <property type="match status" value="1"/>
</dbReference>
<evidence type="ECO:0000313" key="8">
    <source>
        <dbReference type="Proteomes" id="UP000256478"/>
    </source>
</evidence>
<evidence type="ECO:0000256" key="2">
    <source>
        <dbReference type="ARBA" id="ARBA00023002"/>
    </source>
</evidence>
<dbReference type="PROSITE" id="PS00670">
    <property type="entry name" value="D_2_HYDROXYACID_DH_2"/>
    <property type="match status" value="1"/>
</dbReference>
<comment type="similarity">
    <text evidence="1 4">Belongs to the D-isomer specific 2-hydroxyacid dehydrogenase family.</text>
</comment>
<evidence type="ECO:0000256" key="1">
    <source>
        <dbReference type="ARBA" id="ARBA00005854"/>
    </source>
</evidence>
<dbReference type="RefSeq" id="WP_116006944.1">
    <property type="nucleotide sequence ID" value="NZ_QUOU01000001.1"/>
</dbReference>
<dbReference type="SUPFAM" id="SSF52283">
    <property type="entry name" value="Formate/glycerate dehydrogenase catalytic domain-like"/>
    <property type="match status" value="1"/>
</dbReference>
<dbReference type="Gene3D" id="3.40.50.720">
    <property type="entry name" value="NAD(P)-binding Rossmann-like Domain"/>
    <property type="match status" value="2"/>
</dbReference>
<evidence type="ECO:0000259" key="6">
    <source>
        <dbReference type="Pfam" id="PF02826"/>
    </source>
</evidence>
<evidence type="ECO:0000313" key="7">
    <source>
        <dbReference type="EMBL" id="REL25818.1"/>
    </source>
</evidence>
<proteinExistence type="inferred from homology"/>
<feature type="domain" description="D-isomer specific 2-hydroxyacid dehydrogenase catalytic" evidence="5">
    <location>
        <begin position="39"/>
        <end position="343"/>
    </location>
</feature>
<dbReference type="PANTHER" id="PTHR43761:SF1">
    <property type="entry name" value="D-ISOMER SPECIFIC 2-HYDROXYACID DEHYDROGENASE CATALYTIC DOMAIN-CONTAINING PROTEIN-RELATED"/>
    <property type="match status" value="1"/>
</dbReference>
<dbReference type="PANTHER" id="PTHR43761">
    <property type="entry name" value="D-ISOMER SPECIFIC 2-HYDROXYACID DEHYDROGENASE FAMILY PROTEIN (AFU_ORTHOLOGUE AFUA_1G13630)"/>
    <property type="match status" value="1"/>
</dbReference>
<dbReference type="Pfam" id="PF02826">
    <property type="entry name" value="2-Hacid_dh_C"/>
    <property type="match status" value="1"/>
</dbReference>
<dbReference type="CDD" id="cd12162">
    <property type="entry name" value="2-Hacid_dh_4"/>
    <property type="match status" value="1"/>
</dbReference>
<dbReference type="PROSITE" id="PS00671">
    <property type="entry name" value="D_2_HYDROXYACID_DH_3"/>
    <property type="match status" value="1"/>
</dbReference>
<dbReference type="OrthoDB" id="9805416at2"/>
<evidence type="ECO:0000259" key="5">
    <source>
        <dbReference type="Pfam" id="PF00389"/>
    </source>
</evidence>
<keyword evidence="2 4" id="KW-0560">Oxidoreductase</keyword>
<dbReference type="Pfam" id="PF00389">
    <property type="entry name" value="2-Hacid_dh"/>
    <property type="match status" value="1"/>
</dbReference>
<comment type="caution">
    <text evidence="7">The sequence shown here is derived from an EMBL/GenBank/DDBJ whole genome shotgun (WGS) entry which is preliminary data.</text>
</comment>
<keyword evidence="3" id="KW-0520">NAD</keyword>
<dbReference type="Proteomes" id="UP000256478">
    <property type="component" value="Unassembled WGS sequence"/>
</dbReference>
<sequence length="345" mass="37207">MNTVFLDFGTFGGTLGATSDGNLRGASGTGLNPSTLNLDLIEQAASSLSVFDFTDPSQLIARAQHADVIITNKVILNAKSLAQLTKLKLICVAATGTNNIDLVAAKQHGITVCHAKDYAGPAVAQYIFAQLLQLFHNIPHHNANTRQNHWSQSHWSQSRSFCLHSQPIYELAGKTIGLIGYGHIAQAVEHIANAFNMRVLIAERPNQSHIRGGRLPFEQVLAQADVLTLHCPLSASTEHLFNRERFSLMKPNAILINTARGGLIDDNALLDALTSGQLAHAIIDVLDQEPPPSNHPLLSSKLANLTITGHIAWASQEAQQRIIDIVAANMTAFANNVPINTVVSV</sequence>
<evidence type="ECO:0000256" key="3">
    <source>
        <dbReference type="ARBA" id="ARBA00023027"/>
    </source>
</evidence>
<dbReference type="AlphaFoldDB" id="A0A3E0TMU6"/>
<dbReference type="InterPro" id="IPR006139">
    <property type="entry name" value="D-isomer_2_OHA_DH_cat_dom"/>
</dbReference>
<accession>A0A3E0TMU6</accession>
<gene>
    <name evidence="7" type="ORF">DXX93_04075</name>
</gene>
<organism evidence="7 8">
    <name type="scientific">Thalassotalea euphylliae</name>
    <dbReference type="NCBI Taxonomy" id="1655234"/>
    <lineage>
        <taxon>Bacteria</taxon>
        <taxon>Pseudomonadati</taxon>
        <taxon>Pseudomonadota</taxon>
        <taxon>Gammaproteobacteria</taxon>
        <taxon>Alteromonadales</taxon>
        <taxon>Colwelliaceae</taxon>
        <taxon>Thalassotalea</taxon>
    </lineage>
</organism>
<protein>
    <submittedName>
        <fullName evidence="7">D-2-hydroxyacid dehydrogenase</fullName>
    </submittedName>
</protein>
<dbReference type="InterPro" id="IPR029753">
    <property type="entry name" value="D-isomer_DH_CS"/>
</dbReference>
<dbReference type="InterPro" id="IPR036291">
    <property type="entry name" value="NAD(P)-bd_dom_sf"/>
</dbReference>
<name>A0A3E0TMU6_9GAMM</name>